<proteinExistence type="predicted"/>
<dbReference type="AlphaFoldDB" id="A0A9I9EN01"/>
<evidence type="ECO:0000313" key="1">
    <source>
        <dbReference type="EnsemblPlants" id="MELO3C035725.2.1"/>
    </source>
</evidence>
<organism evidence="1">
    <name type="scientific">Cucumis melo</name>
    <name type="common">Muskmelon</name>
    <dbReference type="NCBI Taxonomy" id="3656"/>
    <lineage>
        <taxon>Eukaryota</taxon>
        <taxon>Viridiplantae</taxon>
        <taxon>Streptophyta</taxon>
        <taxon>Embryophyta</taxon>
        <taxon>Tracheophyta</taxon>
        <taxon>Spermatophyta</taxon>
        <taxon>Magnoliopsida</taxon>
        <taxon>eudicotyledons</taxon>
        <taxon>Gunneridae</taxon>
        <taxon>Pentapetalae</taxon>
        <taxon>rosids</taxon>
        <taxon>fabids</taxon>
        <taxon>Cucurbitales</taxon>
        <taxon>Cucurbitaceae</taxon>
        <taxon>Benincaseae</taxon>
        <taxon>Cucumis</taxon>
    </lineage>
</organism>
<sequence>MMMWPDDSDKKNFYIFPLFVLSLLFLFPCESSISILEFLENKLQQFEDMKGEERLKKLGGEINEEDIGRRREHGDLDIIFNLEVLLERIRDSYNLQS</sequence>
<reference evidence="1" key="1">
    <citation type="submission" date="2023-03" db="UniProtKB">
        <authorList>
            <consortium name="EnsemblPlants"/>
        </authorList>
    </citation>
    <scope>IDENTIFICATION</scope>
</reference>
<dbReference type="EnsemblPlants" id="MELO3C035725.2.1">
    <property type="protein sequence ID" value="MELO3C035725.2.1"/>
    <property type="gene ID" value="MELO3C035725.2"/>
</dbReference>
<name>A0A9I9EN01_CUCME</name>
<protein>
    <submittedName>
        <fullName evidence="1">Uncharacterized protein</fullName>
    </submittedName>
</protein>
<accession>A0A9I9EN01</accession>
<dbReference type="Gramene" id="MELO3C035725.2.1">
    <property type="protein sequence ID" value="MELO3C035725.2.1"/>
    <property type="gene ID" value="MELO3C035725.2"/>
</dbReference>